<accession>A0A7I8KS78</accession>
<proteinExistence type="predicted"/>
<dbReference type="PROSITE" id="PS51499">
    <property type="entry name" value="APO"/>
    <property type="match status" value="2"/>
</dbReference>
<dbReference type="Proteomes" id="UP000663760">
    <property type="component" value="Chromosome 8"/>
</dbReference>
<evidence type="ECO:0000256" key="1">
    <source>
        <dbReference type="SAM" id="MobiDB-lite"/>
    </source>
</evidence>
<dbReference type="OrthoDB" id="1926485at2759"/>
<feature type="region of interest" description="Disordered" evidence="1">
    <location>
        <begin position="31"/>
        <end position="51"/>
    </location>
</feature>
<protein>
    <recommendedName>
        <fullName evidence="2">APO domain-containing protein</fullName>
    </recommendedName>
</protein>
<evidence type="ECO:0000259" key="2">
    <source>
        <dbReference type="PROSITE" id="PS51499"/>
    </source>
</evidence>
<feature type="compositionally biased region" description="Acidic residues" evidence="1">
    <location>
        <begin position="262"/>
        <end position="271"/>
    </location>
</feature>
<gene>
    <name evidence="3" type="ORF">SI8410_08011179</name>
</gene>
<dbReference type="InterPro" id="IPR023342">
    <property type="entry name" value="APO_dom"/>
</dbReference>
<organism evidence="3 4">
    <name type="scientific">Spirodela intermedia</name>
    <name type="common">Intermediate duckweed</name>
    <dbReference type="NCBI Taxonomy" id="51605"/>
    <lineage>
        <taxon>Eukaryota</taxon>
        <taxon>Viridiplantae</taxon>
        <taxon>Streptophyta</taxon>
        <taxon>Embryophyta</taxon>
        <taxon>Tracheophyta</taxon>
        <taxon>Spermatophyta</taxon>
        <taxon>Magnoliopsida</taxon>
        <taxon>Liliopsida</taxon>
        <taxon>Araceae</taxon>
        <taxon>Lemnoideae</taxon>
        <taxon>Spirodela</taxon>
    </lineage>
</organism>
<dbReference type="AlphaFoldDB" id="A0A7I8KS78"/>
<evidence type="ECO:0000313" key="4">
    <source>
        <dbReference type="Proteomes" id="UP000663760"/>
    </source>
</evidence>
<reference evidence="3" key="1">
    <citation type="submission" date="2020-02" db="EMBL/GenBank/DDBJ databases">
        <authorList>
            <person name="Scholz U."/>
            <person name="Mascher M."/>
            <person name="Fiebig A."/>
        </authorList>
    </citation>
    <scope>NUCLEOTIDE SEQUENCE</scope>
</reference>
<name>A0A7I8KS78_SPIIN</name>
<evidence type="ECO:0000313" key="3">
    <source>
        <dbReference type="EMBL" id="CAA7400501.1"/>
    </source>
</evidence>
<feature type="region of interest" description="Disordered" evidence="1">
    <location>
        <begin position="253"/>
        <end position="274"/>
    </location>
</feature>
<dbReference type="Pfam" id="PF05634">
    <property type="entry name" value="APO_RNA-bind"/>
    <property type="match status" value="2"/>
</dbReference>
<keyword evidence="4" id="KW-1185">Reference proteome</keyword>
<dbReference type="EMBL" id="LR746271">
    <property type="protein sequence ID" value="CAA7400501.1"/>
    <property type="molecule type" value="Genomic_DNA"/>
</dbReference>
<sequence>MVPLRRRLLAQASGEERLLVRLADIASLSSASAESPCGGGGGGGEEEAPYADVPRRGRRWERKPYPTPVKELVRQAKAERRARLANPCRVIEHPPDNGLLVADLIPVARRVHFAWQSLLRGLSRLLAQPSFRDAVHRCRFCEEVHVGRSGGHEIRSCEGRGSAARGGGHAWTRGGIRDVARFPHCFHLVDRVGRPRVGHKERLLVPRLPAVVELCIQAGLDLDDFPARRRTRPVCSIEGRIVDFDPQPEVLASAPQAPVWPAEEEETEEGEEGLRRLGERTLESWLEICGGAERLMERYAVQTCGYCAEVQVGPKGHKVRMCRAAGHQFRAGLHAWQEATVDDLIGPSYVWHMRDPAGPPPANELKRFYGKAPAAVELCVQAGAPPPRQYWSMMRLDVALPAPDERDLVA</sequence>
<feature type="domain" description="APO" evidence="2">
    <location>
        <begin position="137"/>
        <end position="224"/>
    </location>
</feature>
<dbReference type="GO" id="GO:0003723">
    <property type="term" value="F:RNA binding"/>
    <property type="evidence" value="ECO:0007669"/>
    <property type="project" value="InterPro"/>
</dbReference>
<feature type="domain" description="APO" evidence="2">
    <location>
        <begin position="303"/>
        <end position="388"/>
    </location>
</feature>